<sequence length="60" mass="6860">MKPKRERGENRKNSLDGIRLNPKCSRNRKSAAKLRIGEGSTTIPLEGSTYKRVEVVSPYW</sequence>
<evidence type="ECO:0008006" key="4">
    <source>
        <dbReference type="Google" id="ProtNLM"/>
    </source>
</evidence>
<dbReference type="RefSeq" id="WP_379981058.1">
    <property type="nucleotide sequence ID" value="NZ_JBHUMO010000040.1"/>
</dbReference>
<keyword evidence="3" id="KW-1185">Reference proteome</keyword>
<dbReference type="Proteomes" id="UP001597427">
    <property type="component" value="Unassembled WGS sequence"/>
</dbReference>
<evidence type="ECO:0000256" key="1">
    <source>
        <dbReference type="SAM" id="MobiDB-lite"/>
    </source>
</evidence>
<organism evidence="2 3">
    <name type="scientific">Enterococcus camelliae</name>
    <dbReference type="NCBI Taxonomy" id="453959"/>
    <lineage>
        <taxon>Bacteria</taxon>
        <taxon>Bacillati</taxon>
        <taxon>Bacillota</taxon>
        <taxon>Bacilli</taxon>
        <taxon>Lactobacillales</taxon>
        <taxon>Enterococcaceae</taxon>
        <taxon>Enterococcus</taxon>
    </lineage>
</organism>
<dbReference type="EMBL" id="JBHUMO010000040">
    <property type="protein sequence ID" value="MFD2729057.1"/>
    <property type="molecule type" value="Genomic_DNA"/>
</dbReference>
<feature type="region of interest" description="Disordered" evidence="1">
    <location>
        <begin position="1"/>
        <end position="32"/>
    </location>
</feature>
<evidence type="ECO:0000313" key="2">
    <source>
        <dbReference type="EMBL" id="MFD2729057.1"/>
    </source>
</evidence>
<accession>A0ABW5TIP2</accession>
<proteinExistence type="predicted"/>
<feature type="non-terminal residue" evidence="2">
    <location>
        <position position="60"/>
    </location>
</feature>
<name>A0ABW5TIP2_9ENTE</name>
<comment type="caution">
    <text evidence="2">The sequence shown here is derived from an EMBL/GenBank/DDBJ whole genome shotgun (WGS) entry which is preliminary data.</text>
</comment>
<reference evidence="3" key="1">
    <citation type="journal article" date="2019" name="Int. J. Syst. Evol. Microbiol.">
        <title>The Global Catalogue of Microorganisms (GCM) 10K type strain sequencing project: providing services to taxonomists for standard genome sequencing and annotation.</title>
        <authorList>
            <consortium name="The Broad Institute Genomics Platform"/>
            <consortium name="The Broad Institute Genome Sequencing Center for Infectious Disease"/>
            <person name="Wu L."/>
            <person name="Ma J."/>
        </authorList>
    </citation>
    <scope>NUCLEOTIDE SEQUENCE [LARGE SCALE GENOMIC DNA]</scope>
    <source>
        <strain evidence="3">TISTR 932</strain>
    </source>
</reference>
<protein>
    <recommendedName>
        <fullName evidence="4">HNH endonuclease</fullName>
    </recommendedName>
</protein>
<evidence type="ECO:0000313" key="3">
    <source>
        <dbReference type="Proteomes" id="UP001597427"/>
    </source>
</evidence>
<feature type="compositionally biased region" description="Basic and acidic residues" evidence="1">
    <location>
        <begin position="1"/>
        <end position="14"/>
    </location>
</feature>
<gene>
    <name evidence="2" type="ORF">ACFSR0_06430</name>
</gene>